<dbReference type="Proteomes" id="UP000176303">
    <property type="component" value="Unassembled WGS sequence"/>
</dbReference>
<evidence type="ECO:0000313" key="2">
    <source>
        <dbReference type="Proteomes" id="UP000176303"/>
    </source>
</evidence>
<protein>
    <submittedName>
        <fullName evidence="1">Uncharacterized protein</fullName>
    </submittedName>
</protein>
<organism evidence="1 2">
    <name type="scientific">Candidatus Uhrbacteria bacterium RIFCSPHIGHO2_02_FULL_57_19</name>
    <dbReference type="NCBI Taxonomy" id="1802391"/>
    <lineage>
        <taxon>Bacteria</taxon>
        <taxon>Candidatus Uhriibacteriota</taxon>
    </lineage>
</organism>
<comment type="caution">
    <text evidence="1">The sequence shown here is derived from an EMBL/GenBank/DDBJ whole genome shotgun (WGS) entry which is preliminary data.</text>
</comment>
<dbReference type="EMBL" id="MGDZ01000029">
    <property type="protein sequence ID" value="OGL73502.1"/>
    <property type="molecule type" value="Genomic_DNA"/>
</dbReference>
<reference evidence="1 2" key="1">
    <citation type="journal article" date="2016" name="Nat. Commun.">
        <title>Thousands of microbial genomes shed light on interconnected biogeochemical processes in an aquifer system.</title>
        <authorList>
            <person name="Anantharaman K."/>
            <person name="Brown C.T."/>
            <person name="Hug L.A."/>
            <person name="Sharon I."/>
            <person name="Castelle C.J."/>
            <person name="Probst A.J."/>
            <person name="Thomas B.C."/>
            <person name="Singh A."/>
            <person name="Wilkins M.J."/>
            <person name="Karaoz U."/>
            <person name="Brodie E.L."/>
            <person name="Williams K.H."/>
            <person name="Hubbard S.S."/>
            <person name="Banfield J.F."/>
        </authorList>
    </citation>
    <scope>NUCLEOTIDE SEQUENCE [LARGE SCALE GENOMIC DNA]</scope>
</reference>
<sequence length="94" mass="10106">MSGKVVIAFAIEHGGAKGPCLEIREYPREIGRDVYSCHAAIFIGEGVDIKWIGKLLAAAVEIKGVRYISATARRICLRKGIAVPVCLTVVPLSI</sequence>
<dbReference type="AlphaFoldDB" id="A0A1F7U5I2"/>
<gene>
    <name evidence="1" type="ORF">A3D72_02815</name>
</gene>
<evidence type="ECO:0000313" key="1">
    <source>
        <dbReference type="EMBL" id="OGL73502.1"/>
    </source>
</evidence>
<name>A0A1F7U5I2_9BACT</name>
<proteinExistence type="predicted"/>
<dbReference type="STRING" id="1802391.A3D72_02815"/>
<accession>A0A1F7U5I2</accession>